<dbReference type="InterPro" id="IPR016024">
    <property type="entry name" value="ARM-type_fold"/>
</dbReference>
<keyword evidence="2" id="KW-0963">Cytoplasm</keyword>
<dbReference type="InterPro" id="IPR051367">
    <property type="entry name" value="mRNA_TranslReg/HistoneTransl"/>
</dbReference>
<keyword evidence="3" id="KW-0810">Translation regulation</keyword>
<evidence type="ECO:0000256" key="1">
    <source>
        <dbReference type="ARBA" id="ARBA00004496"/>
    </source>
</evidence>
<dbReference type="OrthoDB" id="8171816at2759"/>
<dbReference type="Gene3D" id="1.25.40.180">
    <property type="match status" value="1"/>
</dbReference>
<evidence type="ECO:0000256" key="2">
    <source>
        <dbReference type="ARBA" id="ARBA00022490"/>
    </source>
</evidence>
<dbReference type="EMBL" id="CAJPVJ010050653">
    <property type="protein sequence ID" value="CAG2183074.1"/>
    <property type="molecule type" value="Genomic_DNA"/>
</dbReference>
<dbReference type="GO" id="GO:0006446">
    <property type="term" value="P:regulation of translational initiation"/>
    <property type="evidence" value="ECO:0007669"/>
    <property type="project" value="TreeGrafter"/>
</dbReference>
<dbReference type="PANTHER" id="PTHR23254:SF15">
    <property type="entry name" value="POLYADENYLATE-BINDING PROTEIN-INTERACTING PROTEIN 1"/>
    <property type="match status" value="1"/>
</dbReference>
<organism evidence="5">
    <name type="scientific">Oppiella nova</name>
    <dbReference type="NCBI Taxonomy" id="334625"/>
    <lineage>
        <taxon>Eukaryota</taxon>
        <taxon>Metazoa</taxon>
        <taxon>Ecdysozoa</taxon>
        <taxon>Arthropoda</taxon>
        <taxon>Chelicerata</taxon>
        <taxon>Arachnida</taxon>
        <taxon>Acari</taxon>
        <taxon>Acariformes</taxon>
        <taxon>Sarcoptiformes</taxon>
        <taxon>Oribatida</taxon>
        <taxon>Brachypylina</taxon>
        <taxon>Oppioidea</taxon>
        <taxon>Oppiidae</taxon>
        <taxon>Oppiella</taxon>
    </lineage>
</organism>
<proteinExistence type="predicted"/>
<evidence type="ECO:0000313" key="6">
    <source>
        <dbReference type="Proteomes" id="UP000728032"/>
    </source>
</evidence>
<comment type="subcellular location">
    <subcellularLocation>
        <location evidence="1">Cytoplasm</location>
    </subcellularLocation>
</comment>
<feature type="domain" description="MIF4G" evidence="4">
    <location>
        <begin position="7"/>
        <end position="133"/>
    </location>
</feature>
<dbReference type="InterPro" id="IPR003890">
    <property type="entry name" value="MIF4G-like_typ-3"/>
</dbReference>
<sequence length="179" mass="20919">QFRYNGVRLCTYFMDHLIELSEDKTFKLLLFKRCQREHTRRETLINNSDETQNYMRGVTMFIGDLYARSSAPELAEYLPQLLLTLLSKVHKENLKCVCQVLKLCGSLLESHYNKTKGDDMNRVMEELKYCLNSDDISVYVKELVHNILDMQKRGWTANMPSVTNTPLVNPYLNTNLAEK</sequence>
<evidence type="ECO:0000256" key="3">
    <source>
        <dbReference type="ARBA" id="ARBA00022845"/>
    </source>
</evidence>
<dbReference type="GO" id="GO:0005737">
    <property type="term" value="C:cytoplasm"/>
    <property type="evidence" value="ECO:0007669"/>
    <property type="project" value="UniProtKB-SubCell"/>
</dbReference>
<dbReference type="GO" id="GO:0008494">
    <property type="term" value="F:translation activator activity"/>
    <property type="evidence" value="ECO:0007669"/>
    <property type="project" value="TreeGrafter"/>
</dbReference>
<dbReference type="Pfam" id="PF02854">
    <property type="entry name" value="MIF4G"/>
    <property type="match status" value="1"/>
</dbReference>
<protein>
    <recommendedName>
        <fullName evidence="4">MIF4G domain-containing protein</fullName>
    </recommendedName>
</protein>
<accession>A0A7R9MUI2</accession>
<evidence type="ECO:0000313" key="5">
    <source>
        <dbReference type="EMBL" id="CAD7665942.1"/>
    </source>
</evidence>
<dbReference type="PANTHER" id="PTHR23254">
    <property type="entry name" value="EIF4G DOMAIN PROTEIN"/>
    <property type="match status" value="1"/>
</dbReference>
<evidence type="ECO:0000259" key="4">
    <source>
        <dbReference type="Pfam" id="PF02854"/>
    </source>
</evidence>
<dbReference type="AlphaFoldDB" id="A0A7R9MUI2"/>
<gene>
    <name evidence="5" type="ORF">ONB1V03_LOCUS22495</name>
</gene>
<feature type="non-terminal residue" evidence="5">
    <location>
        <position position="179"/>
    </location>
</feature>
<reference evidence="5" key="1">
    <citation type="submission" date="2020-11" db="EMBL/GenBank/DDBJ databases">
        <authorList>
            <person name="Tran Van P."/>
        </authorList>
    </citation>
    <scope>NUCLEOTIDE SEQUENCE</scope>
</reference>
<dbReference type="SUPFAM" id="SSF48371">
    <property type="entry name" value="ARM repeat"/>
    <property type="match status" value="1"/>
</dbReference>
<dbReference type="GO" id="GO:0003723">
    <property type="term" value="F:RNA binding"/>
    <property type="evidence" value="ECO:0007669"/>
    <property type="project" value="InterPro"/>
</dbReference>
<feature type="non-terminal residue" evidence="5">
    <location>
        <position position="1"/>
    </location>
</feature>
<name>A0A7R9MUI2_9ACAR</name>
<keyword evidence="6" id="KW-1185">Reference proteome</keyword>
<dbReference type="Proteomes" id="UP000728032">
    <property type="component" value="Unassembled WGS sequence"/>
</dbReference>
<dbReference type="EMBL" id="OC965478">
    <property type="protein sequence ID" value="CAD7665942.1"/>
    <property type="molecule type" value="Genomic_DNA"/>
</dbReference>